<dbReference type="PANTHER" id="PTHR37423:SF2">
    <property type="entry name" value="MEMBRANE-BOUND LYTIC MUREIN TRANSGLYCOSYLASE C"/>
    <property type="match status" value="1"/>
</dbReference>
<dbReference type="SUPFAM" id="SSF53955">
    <property type="entry name" value="Lysozyme-like"/>
    <property type="match status" value="1"/>
</dbReference>
<name>A0A382PUK5_9ZZZZ</name>
<proteinExistence type="predicted"/>
<evidence type="ECO:0000259" key="1">
    <source>
        <dbReference type="Pfam" id="PF01464"/>
    </source>
</evidence>
<sequence length="176" mass="19516">AYVDERYDPVKATDAALDYLSVLYEQYGSWHLAAAAYNAGPTRVSSVLRQYTDGRMGNENLYWEIVDHLPAETAEYVPKLLAATYLARSAVRYGLDVKKVDAYEYDFVWSPGGVDLGQLADSLGISANRIYDLNPQLIRHMTPPGEVFPLRVPMGMASDVVAALVVPARRSRLADD</sequence>
<accession>A0A382PUK5</accession>
<dbReference type="EMBL" id="UINC01109456">
    <property type="protein sequence ID" value="SVC76298.1"/>
    <property type="molecule type" value="Genomic_DNA"/>
</dbReference>
<dbReference type="AlphaFoldDB" id="A0A382PUK5"/>
<dbReference type="InterPro" id="IPR023346">
    <property type="entry name" value="Lysozyme-like_dom_sf"/>
</dbReference>
<feature type="non-terminal residue" evidence="2">
    <location>
        <position position="1"/>
    </location>
</feature>
<feature type="domain" description="Transglycosylase SLT" evidence="1">
    <location>
        <begin position="3"/>
        <end position="52"/>
    </location>
</feature>
<reference evidence="2" key="1">
    <citation type="submission" date="2018-05" db="EMBL/GenBank/DDBJ databases">
        <authorList>
            <person name="Lanie J.A."/>
            <person name="Ng W.-L."/>
            <person name="Kazmierczak K.M."/>
            <person name="Andrzejewski T.M."/>
            <person name="Davidsen T.M."/>
            <person name="Wayne K.J."/>
            <person name="Tettelin H."/>
            <person name="Glass J.I."/>
            <person name="Rusch D."/>
            <person name="Podicherti R."/>
            <person name="Tsui H.-C.T."/>
            <person name="Winkler M.E."/>
        </authorList>
    </citation>
    <scope>NUCLEOTIDE SEQUENCE</scope>
</reference>
<protein>
    <recommendedName>
        <fullName evidence="1">Transglycosylase SLT domain-containing protein</fullName>
    </recommendedName>
</protein>
<organism evidence="2">
    <name type="scientific">marine metagenome</name>
    <dbReference type="NCBI Taxonomy" id="408172"/>
    <lineage>
        <taxon>unclassified sequences</taxon>
        <taxon>metagenomes</taxon>
        <taxon>ecological metagenomes</taxon>
    </lineage>
</organism>
<evidence type="ECO:0000313" key="2">
    <source>
        <dbReference type="EMBL" id="SVC76298.1"/>
    </source>
</evidence>
<dbReference type="InterPro" id="IPR008258">
    <property type="entry name" value="Transglycosylase_SLT_dom_1"/>
</dbReference>
<dbReference type="PANTHER" id="PTHR37423">
    <property type="entry name" value="SOLUBLE LYTIC MUREIN TRANSGLYCOSYLASE-RELATED"/>
    <property type="match status" value="1"/>
</dbReference>
<dbReference type="Gene3D" id="1.10.530.10">
    <property type="match status" value="1"/>
</dbReference>
<dbReference type="Pfam" id="PF01464">
    <property type="entry name" value="SLT"/>
    <property type="match status" value="1"/>
</dbReference>
<gene>
    <name evidence="2" type="ORF">METZ01_LOCUS329152</name>
</gene>